<reference evidence="6" key="1">
    <citation type="submission" date="2022-07" db="EMBL/GenBank/DDBJ databases">
        <title>Genome Sequence of Xylaria arbuscula.</title>
        <authorList>
            <person name="Buettner E."/>
        </authorList>
    </citation>
    <scope>NUCLEOTIDE SEQUENCE</scope>
    <source>
        <strain evidence="6">VT107</strain>
    </source>
</reference>
<name>A0A9W8NME6_9PEZI</name>
<dbReference type="VEuPathDB" id="FungiDB:F4678DRAFT_447665"/>
<keyword evidence="7" id="KW-1185">Reference proteome</keyword>
<dbReference type="GO" id="GO:0008061">
    <property type="term" value="F:chitin binding"/>
    <property type="evidence" value="ECO:0007669"/>
    <property type="project" value="UniProtKB-KW"/>
</dbReference>
<keyword evidence="2" id="KW-0843">Virulence</keyword>
<evidence type="ECO:0000313" key="6">
    <source>
        <dbReference type="EMBL" id="KAJ3579092.1"/>
    </source>
</evidence>
<protein>
    <recommendedName>
        <fullName evidence="5">LysM domain-containing protein</fullName>
    </recommendedName>
</protein>
<dbReference type="PROSITE" id="PS51782">
    <property type="entry name" value="LYSM"/>
    <property type="match status" value="2"/>
</dbReference>
<evidence type="ECO:0000256" key="2">
    <source>
        <dbReference type="ARBA" id="ARBA00023026"/>
    </source>
</evidence>
<dbReference type="CDD" id="cd00118">
    <property type="entry name" value="LysM"/>
    <property type="match status" value="2"/>
</dbReference>
<evidence type="ECO:0000313" key="7">
    <source>
        <dbReference type="Proteomes" id="UP001148614"/>
    </source>
</evidence>
<evidence type="ECO:0000256" key="3">
    <source>
        <dbReference type="ARBA" id="ARBA00044955"/>
    </source>
</evidence>
<feature type="domain" description="LysM" evidence="5">
    <location>
        <begin position="112"/>
        <end position="158"/>
    </location>
</feature>
<gene>
    <name evidence="6" type="ORF">NPX13_g1475</name>
</gene>
<feature type="signal peptide" evidence="4">
    <location>
        <begin position="1"/>
        <end position="18"/>
    </location>
</feature>
<comment type="similarity">
    <text evidence="3">Belongs to the secreted LysM effector family.</text>
</comment>
<dbReference type="Gene3D" id="3.10.350.10">
    <property type="entry name" value="LysM domain"/>
    <property type="match status" value="2"/>
</dbReference>
<evidence type="ECO:0000259" key="5">
    <source>
        <dbReference type="PROSITE" id="PS51782"/>
    </source>
</evidence>
<sequence>MLAQALLSIVTFASQGFAMPAPDFDLVARQGYTSNCTATYTIRLGDTCNAIRDDFNDVFTLADFYSWNPQVNSVCSNLALGEVVCVGVNNSTGTTPACPVPVKAGLIANCDDCYKVVEGDSCAAILAANDITLTELRAWNPDIDTGCANLEVGYNYCVGVSETSVD</sequence>
<dbReference type="InterPro" id="IPR052210">
    <property type="entry name" value="LysM1-like"/>
</dbReference>
<dbReference type="EMBL" id="JANPWZ010000133">
    <property type="protein sequence ID" value="KAJ3579092.1"/>
    <property type="molecule type" value="Genomic_DNA"/>
</dbReference>
<dbReference type="SUPFAM" id="SSF54106">
    <property type="entry name" value="LysM domain"/>
    <property type="match status" value="2"/>
</dbReference>
<dbReference type="InterPro" id="IPR018392">
    <property type="entry name" value="LysM"/>
</dbReference>
<dbReference type="InterPro" id="IPR036779">
    <property type="entry name" value="LysM_dom_sf"/>
</dbReference>
<keyword evidence="1" id="KW-0147">Chitin-binding</keyword>
<proteinExistence type="inferred from homology"/>
<organism evidence="6 7">
    <name type="scientific">Xylaria arbuscula</name>
    <dbReference type="NCBI Taxonomy" id="114810"/>
    <lineage>
        <taxon>Eukaryota</taxon>
        <taxon>Fungi</taxon>
        <taxon>Dikarya</taxon>
        <taxon>Ascomycota</taxon>
        <taxon>Pezizomycotina</taxon>
        <taxon>Sordariomycetes</taxon>
        <taxon>Xylariomycetidae</taxon>
        <taxon>Xylariales</taxon>
        <taxon>Xylariaceae</taxon>
        <taxon>Xylaria</taxon>
    </lineage>
</organism>
<dbReference type="PANTHER" id="PTHR34997">
    <property type="entry name" value="AM15"/>
    <property type="match status" value="1"/>
</dbReference>
<feature type="domain" description="LysM" evidence="5">
    <location>
        <begin position="38"/>
        <end position="86"/>
    </location>
</feature>
<dbReference type="SMART" id="SM00257">
    <property type="entry name" value="LysM"/>
    <property type="match status" value="2"/>
</dbReference>
<feature type="chain" id="PRO_5040922935" description="LysM domain-containing protein" evidence="4">
    <location>
        <begin position="19"/>
        <end position="166"/>
    </location>
</feature>
<comment type="caution">
    <text evidence="6">The sequence shown here is derived from an EMBL/GenBank/DDBJ whole genome shotgun (WGS) entry which is preliminary data.</text>
</comment>
<accession>A0A9W8NME6</accession>
<keyword evidence="4" id="KW-0732">Signal</keyword>
<evidence type="ECO:0000256" key="1">
    <source>
        <dbReference type="ARBA" id="ARBA00022669"/>
    </source>
</evidence>
<dbReference type="PANTHER" id="PTHR34997:SF1">
    <property type="entry name" value="PEPTIDOGLYCAN-BINDING LYSIN DOMAIN"/>
    <property type="match status" value="1"/>
</dbReference>
<dbReference type="AlphaFoldDB" id="A0A9W8NME6"/>
<dbReference type="Pfam" id="PF01476">
    <property type="entry name" value="LysM"/>
    <property type="match status" value="1"/>
</dbReference>
<dbReference type="Proteomes" id="UP001148614">
    <property type="component" value="Unassembled WGS sequence"/>
</dbReference>
<evidence type="ECO:0000256" key="4">
    <source>
        <dbReference type="SAM" id="SignalP"/>
    </source>
</evidence>